<evidence type="ECO:0000313" key="2">
    <source>
        <dbReference type="EMBL" id="KAK3925988.1"/>
    </source>
</evidence>
<dbReference type="AlphaFoldDB" id="A0AAE1HRG8"/>
<gene>
    <name evidence="2" type="ORF">KUF71_014237</name>
</gene>
<comment type="caution">
    <text evidence="2">The sequence shown here is derived from an EMBL/GenBank/DDBJ whole genome shotgun (WGS) entry which is preliminary data.</text>
</comment>
<feature type="non-terminal residue" evidence="2">
    <location>
        <position position="1"/>
    </location>
</feature>
<reference evidence="2" key="2">
    <citation type="journal article" date="2023" name="BMC Genomics">
        <title>Pest status, molecular evolution, and epigenetic factors derived from the genome assembly of Frankliniella fusca, a thysanopteran phytovirus vector.</title>
        <authorList>
            <person name="Catto M.A."/>
            <person name="Labadie P.E."/>
            <person name="Jacobson A.L."/>
            <person name="Kennedy G.G."/>
            <person name="Srinivasan R."/>
            <person name="Hunt B.G."/>
        </authorList>
    </citation>
    <scope>NUCLEOTIDE SEQUENCE</scope>
    <source>
        <strain evidence="2">PL_HMW_Pooled</strain>
    </source>
</reference>
<feature type="region of interest" description="Disordered" evidence="1">
    <location>
        <begin position="1"/>
        <end position="39"/>
    </location>
</feature>
<feature type="compositionally biased region" description="Low complexity" evidence="1">
    <location>
        <begin position="1"/>
        <end position="15"/>
    </location>
</feature>
<protein>
    <submittedName>
        <fullName evidence="2">N-terminal Xaa-Pro-Lys N-methyltransferase 1</fullName>
    </submittedName>
</protein>
<dbReference type="Proteomes" id="UP001219518">
    <property type="component" value="Unassembled WGS sequence"/>
</dbReference>
<name>A0AAE1HRG8_9NEOP</name>
<keyword evidence="3" id="KW-1185">Reference proteome</keyword>
<dbReference type="EMBL" id="JAHWGI010001242">
    <property type="protein sequence ID" value="KAK3925988.1"/>
    <property type="molecule type" value="Genomic_DNA"/>
</dbReference>
<reference evidence="2" key="1">
    <citation type="submission" date="2021-07" db="EMBL/GenBank/DDBJ databases">
        <authorList>
            <person name="Catto M.A."/>
            <person name="Jacobson A."/>
            <person name="Kennedy G."/>
            <person name="Labadie P."/>
            <person name="Hunt B.G."/>
            <person name="Srinivasan R."/>
        </authorList>
    </citation>
    <scope>NUCLEOTIDE SEQUENCE</scope>
    <source>
        <strain evidence="2">PL_HMW_Pooled</strain>
        <tissue evidence="2">Head</tissue>
    </source>
</reference>
<organism evidence="2 3">
    <name type="scientific">Frankliniella fusca</name>
    <dbReference type="NCBI Taxonomy" id="407009"/>
    <lineage>
        <taxon>Eukaryota</taxon>
        <taxon>Metazoa</taxon>
        <taxon>Ecdysozoa</taxon>
        <taxon>Arthropoda</taxon>
        <taxon>Hexapoda</taxon>
        <taxon>Insecta</taxon>
        <taxon>Pterygota</taxon>
        <taxon>Neoptera</taxon>
        <taxon>Paraneoptera</taxon>
        <taxon>Thysanoptera</taxon>
        <taxon>Terebrantia</taxon>
        <taxon>Thripoidea</taxon>
        <taxon>Thripidae</taxon>
        <taxon>Frankliniella</taxon>
    </lineage>
</organism>
<sequence length="185" mass="21039">SSSSSSGAESASEAANQKGSRPLVDKSLLGQKRRRTKSADAAVDNLNVKKFLKKSVGGMGILASQKANLFLSDDDQTTLARLLCEWLLKVSHYSPKPYHYESLTLKICKLFPKEDSKVWYIPPFTEGPKQRCKKGKLPDRIRNVKDKLSKKGVILTNRKKRRWRKRWQVLLIFSRVKWNLPPLSG</sequence>
<accession>A0AAE1HRG8</accession>
<evidence type="ECO:0000313" key="3">
    <source>
        <dbReference type="Proteomes" id="UP001219518"/>
    </source>
</evidence>
<evidence type="ECO:0000256" key="1">
    <source>
        <dbReference type="SAM" id="MobiDB-lite"/>
    </source>
</evidence>
<proteinExistence type="predicted"/>